<sequence length="798" mass="90768">MDQPKKIKIKALRIPENTLGTVNPQASKNAYKADFYGNNERDGVDFPALLQLINKVNTNPKCIFKWNDFERQPTIRTYDTRDGEGGTIQRMKITANNIPFTYKNEFGQTIETQLQAKLNKRIDFIDSQWSFKIDIDGKKNKIFAQLSLYYVNTEKFRKEVESTANPNDFNINDKYRAIIFQTENLTDFAHLVKEIDADSNYSYYIKDKITEKMVAALKATKDKEEIVFLFENAPSWIAENFKSEELITFLELILSYDVDGFWSGYVDGSSAFINVLRGFNTQEKCVDLYTFFKNNPTKLKEIYHALDGTSVWEGTQMANKTIFASFLVSLCYANYDQLEFASKTFFIGDGYKVNTSAIGALDFNKTKYFLKQERTKLITMIPLANFAYYPLTYDEDLEKGSEYNPLEMIIVYDYDQKQPPSKSKTKTAPIPMIVPAIFLHDMASREELAEIVKVVRIGVNIFVIALSVASFGSASPLVALMLAVDITLATTDTIIALAEDHLSQEFLETWSKIYLIGGAVAATPLLLDKIFTIGIKVLNGTVKAEFKNFVRAFIFKIIIEKNIANFTKNTIKEILFVEETIISKGVRIEFANITRLQKAGTTFIKGIDFDGKVKGYAVIYKGEDIASGTAKEIKETLKNAWKASGSKLIEVLDKLPITRKFKDVTYKIVREENYIEWIMKESNLKNKARLFSGMLEFDLNTLGAAKGLGQKFTSEAFEFFKDNIKSVKAEWQLNPKYPGGSSLGYKEYTKALLELGNKTEAVKKTTFYRTMSLYQFDKVDDVLDYSSTGGNIIILLKK</sequence>
<comment type="caution">
    <text evidence="1">The sequence shown here is derived from an EMBL/GenBank/DDBJ whole genome shotgun (WGS) entry which is preliminary data.</text>
</comment>
<dbReference type="EMBL" id="JBHMEY010000029">
    <property type="protein sequence ID" value="MFB9096986.1"/>
    <property type="molecule type" value="Genomic_DNA"/>
</dbReference>
<name>A0ABV5GNP5_9FLAO</name>
<keyword evidence="2" id="KW-1185">Reference proteome</keyword>
<reference evidence="1 2" key="1">
    <citation type="submission" date="2024-09" db="EMBL/GenBank/DDBJ databases">
        <authorList>
            <person name="Sun Q."/>
            <person name="Mori K."/>
        </authorList>
    </citation>
    <scope>NUCLEOTIDE SEQUENCE [LARGE SCALE GENOMIC DNA]</scope>
    <source>
        <strain evidence="1 2">CECT 7955</strain>
    </source>
</reference>
<evidence type="ECO:0000313" key="2">
    <source>
        <dbReference type="Proteomes" id="UP001589607"/>
    </source>
</evidence>
<protein>
    <submittedName>
        <fullName evidence="1">Uncharacterized protein</fullName>
    </submittedName>
</protein>
<organism evidence="1 2">
    <name type="scientific">Flavobacterium jumunjinense</name>
    <dbReference type="NCBI Taxonomy" id="998845"/>
    <lineage>
        <taxon>Bacteria</taxon>
        <taxon>Pseudomonadati</taxon>
        <taxon>Bacteroidota</taxon>
        <taxon>Flavobacteriia</taxon>
        <taxon>Flavobacteriales</taxon>
        <taxon>Flavobacteriaceae</taxon>
        <taxon>Flavobacterium</taxon>
    </lineage>
</organism>
<gene>
    <name evidence="1" type="ORF">ACFFVF_10700</name>
</gene>
<evidence type="ECO:0000313" key="1">
    <source>
        <dbReference type="EMBL" id="MFB9096986.1"/>
    </source>
</evidence>
<dbReference type="RefSeq" id="WP_236457900.1">
    <property type="nucleotide sequence ID" value="NZ_CBCSGE010000005.1"/>
</dbReference>
<proteinExistence type="predicted"/>
<accession>A0ABV5GNP5</accession>
<dbReference type="Proteomes" id="UP001589607">
    <property type="component" value="Unassembled WGS sequence"/>
</dbReference>